<sequence length="76" mass="8364">MGRGYTSRGRTCVVKTQQSVPLSEKRWRVGWLKGGAGEGEREDEKTQTIDSKFGTSISSGSRRADFHGFPGCLEVN</sequence>
<evidence type="ECO:0000313" key="4">
    <source>
        <dbReference type="WBParaSite" id="HNAJ_0000511501-mRNA-1"/>
    </source>
</evidence>
<dbReference type="AlphaFoldDB" id="A0A0R3TDH6"/>
<feature type="region of interest" description="Disordered" evidence="1">
    <location>
        <begin position="33"/>
        <end position="60"/>
    </location>
</feature>
<feature type="compositionally biased region" description="Polar residues" evidence="1">
    <location>
        <begin position="48"/>
        <end position="60"/>
    </location>
</feature>
<keyword evidence="3" id="KW-1185">Reference proteome</keyword>
<reference evidence="4" key="1">
    <citation type="submission" date="2017-02" db="UniProtKB">
        <authorList>
            <consortium name="WormBaseParasite"/>
        </authorList>
    </citation>
    <scope>IDENTIFICATION</scope>
</reference>
<reference evidence="2 3" key="2">
    <citation type="submission" date="2018-11" db="EMBL/GenBank/DDBJ databases">
        <authorList>
            <consortium name="Pathogen Informatics"/>
        </authorList>
    </citation>
    <scope>NUCLEOTIDE SEQUENCE [LARGE SCALE GENOMIC DNA]</scope>
</reference>
<gene>
    <name evidence="2" type="ORF">HNAJ_LOCUS5113</name>
</gene>
<organism evidence="4">
    <name type="scientific">Rodentolepis nana</name>
    <name type="common">Dwarf tapeworm</name>
    <name type="synonym">Hymenolepis nana</name>
    <dbReference type="NCBI Taxonomy" id="102285"/>
    <lineage>
        <taxon>Eukaryota</taxon>
        <taxon>Metazoa</taxon>
        <taxon>Spiralia</taxon>
        <taxon>Lophotrochozoa</taxon>
        <taxon>Platyhelminthes</taxon>
        <taxon>Cestoda</taxon>
        <taxon>Eucestoda</taxon>
        <taxon>Cyclophyllidea</taxon>
        <taxon>Hymenolepididae</taxon>
        <taxon>Rodentolepis</taxon>
    </lineage>
</organism>
<feature type="compositionally biased region" description="Basic and acidic residues" evidence="1">
    <location>
        <begin position="38"/>
        <end position="47"/>
    </location>
</feature>
<evidence type="ECO:0000313" key="2">
    <source>
        <dbReference type="EMBL" id="VDO00973.1"/>
    </source>
</evidence>
<dbReference type="EMBL" id="UZAE01004071">
    <property type="protein sequence ID" value="VDO00973.1"/>
    <property type="molecule type" value="Genomic_DNA"/>
</dbReference>
<evidence type="ECO:0000313" key="3">
    <source>
        <dbReference type="Proteomes" id="UP000278807"/>
    </source>
</evidence>
<proteinExistence type="predicted"/>
<accession>A0A0R3TDH6</accession>
<dbReference type="Proteomes" id="UP000278807">
    <property type="component" value="Unassembled WGS sequence"/>
</dbReference>
<protein>
    <submittedName>
        <fullName evidence="2 4">Uncharacterized protein</fullName>
    </submittedName>
</protein>
<dbReference type="WBParaSite" id="HNAJ_0000511501-mRNA-1">
    <property type="protein sequence ID" value="HNAJ_0000511501-mRNA-1"/>
    <property type="gene ID" value="HNAJ_0000511501"/>
</dbReference>
<name>A0A0R3TDH6_RODNA</name>
<evidence type="ECO:0000256" key="1">
    <source>
        <dbReference type="SAM" id="MobiDB-lite"/>
    </source>
</evidence>